<gene>
    <name evidence="1" type="ORF">CGZ93_15555</name>
</gene>
<evidence type="ECO:0000313" key="1">
    <source>
        <dbReference type="EMBL" id="OYO18399.1"/>
    </source>
</evidence>
<sequence>MVPARAMTIELSYYAGGLPCGQLVRNVTSNPDGTWSDTLAHLPDETAVQVVADDPVDRLPRDHSTWFAMTRPPLGSATSGKFCGLGADRKGCGIHFQSGSVYSSVEVTGAWGRPAMPFFVRGVIRDRWTSLSSVAPAGVSPRVCSAIKVA</sequence>
<dbReference type="Proteomes" id="UP000216311">
    <property type="component" value="Unassembled WGS sequence"/>
</dbReference>
<comment type="caution">
    <text evidence="1">The sequence shown here is derived from an EMBL/GenBank/DDBJ whole genome shotgun (WGS) entry which is preliminary data.</text>
</comment>
<organism evidence="1 2">
    <name type="scientific">Enemella dayhoffiae</name>
    <dbReference type="NCBI Taxonomy" id="2016507"/>
    <lineage>
        <taxon>Bacteria</taxon>
        <taxon>Bacillati</taxon>
        <taxon>Actinomycetota</taxon>
        <taxon>Actinomycetes</taxon>
        <taxon>Propionibacteriales</taxon>
        <taxon>Propionibacteriaceae</taxon>
        <taxon>Enemella</taxon>
    </lineage>
</organism>
<dbReference type="AlphaFoldDB" id="A0A255GRH7"/>
<accession>A0A255GRH7</accession>
<proteinExistence type="predicted"/>
<protein>
    <submittedName>
        <fullName evidence="1">Uncharacterized protein</fullName>
    </submittedName>
</protein>
<reference evidence="1 2" key="1">
    <citation type="submission" date="2017-07" db="EMBL/GenBank/DDBJ databases">
        <title>Draft whole genome sequences of clinical Proprionibacteriaceae strains.</title>
        <authorList>
            <person name="Bernier A.-M."/>
            <person name="Bernard K."/>
            <person name="Domingo M.-C."/>
        </authorList>
    </citation>
    <scope>NUCLEOTIDE SEQUENCE [LARGE SCALE GENOMIC DNA]</scope>
    <source>
        <strain evidence="1 2">NML 130396</strain>
    </source>
</reference>
<keyword evidence="2" id="KW-1185">Reference proteome</keyword>
<evidence type="ECO:0000313" key="2">
    <source>
        <dbReference type="Proteomes" id="UP000216311"/>
    </source>
</evidence>
<name>A0A255GRH7_9ACTN</name>
<dbReference type="EMBL" id="NMVQ01000044">
    <property type="protein sequence ID" value="OYO18399.1"/>
    <property type="molecule type" value="Genomic_DNA"/>
</dbReference>
<dbReference type="RefSeq" id="WP_094365067.1">
    <property type="nucleotide sequence ID" value="NZ_NMVQ01000044.1"/>
</dbReference>